<dbReference type="InterPro" id="IPR000055">
    <property type="entry name" value="Restrct_endonuc_typeI_TRD"/>
</dbReference>
<evidence type="ECO:0000256" key="1">
    <source>
        <dbReference type="ARBA" id="ARBA00010923"/>
    </source>
</evidence>
<dbReference type="GO" id="GO:0016787">
    <property type="term" value="F:hydrolase activity"/>
    <property type="evidence" value="ECO:0007669"/>
    <property type="project" value="UniProtKB-KW"/>
</dbReference>
<protein>
    <submittedName>
        <fullName evidence="5">Restriction endonuclease subunit S</fullName>
        <ecNumber evidence="5">3.1.21.-</ecNumber>
    </submittedName>
</protein>
<evidence type="ECO:0000313" key="5">
    <source>
        <dbReference type="EMBL" id="MCZ3845024.1"/>
    </source>
</evidence>
<dbReference type="GO" id="GO:0009307">
    <property type="term" value="P:DNA restriction-modification system"/>
    <property type="evidence" value="ECO:0007669"/>
    <property type="project" value="UniProtKB-KW"/>
</dbReference>
<dbReference type="PANTHER" id="PTHR30408">
    <property type="entry name" value="TYPE-1 RESTRICTION ENZYME ECOKI SPECIFICITY PROTEIN"/>
    <property type="match status" value="1"/>
</dbReference>
<keyword evidence="2" id="KW-0680">Restriction system</keyword>
<dbReference type="InterPro" id="IPR044946">
    <property type="entry name" value="Restrct_endonuc_typeI_TRD_sf"/>
</dbReference>
<keyword evidence="5" id="KW-0378">Hydrolase</keyword>
<dbReference type="EC" id="3.1.21.-" evidence="5"/>
<dbReference type="GO" id="GO:0003677">
    <property type="term" value="F:DNA binding"/>
    <property type="evidence" value="ECO:0007669"/>
    <property type="project" value="UniProtKB-KW"/>
</dbReference>
<dbReference type="SUPFAM" id="SSF116734">
    <property type="entry name" value="DNA methylase specificity domain"/>
    <property type="match status" value="1"/>
</dbReference>
<keyword evidence="5" id="KW-0540">Nuclease</keyword>
<comment type="caution">
    <text evidence="5">The sequence shown here is derived from an EMBL/GenBank/DDBJ whole genome shotgun (WGS) entry which is preliminary data.</text>
</comment>
<keyword evidence="3" id="KW-0238">DNA-binding</keyword>
<dbReference type="InterPro" id="IPR052021">
    <property type="entry name" value="Type-I_RS_S_subunit"/>
</dbReference>
<evidence type="ECO:0000313" key="6">
    <source>
        <dbReference type="Proteomes" id="UP001213015"/>
    </source>
</evidence>
<organism evidence="5 6">
    <name type="scientific">Lactobacillus mulieris</name>
    <dbReference type="NCBI Taxonomy" id="2508708"/>
    <lineage>
        <taxon>Bacteria</taxon>
        <taxon>Bacillati</taxon>
        <taxon>Bacillota</taxon>
        <taxon>Bacilli</taxon>
        <taxon>Lactobacillales</taxon>
        <taxon>Lactobacillaceae</taxon>
        <taxon>Lactobacillus</taxon>
    </lineage>
</organism>
<evidence type="ECO:0000259" key="4">
    <source>
        <dbReference type="Pfam" id="PF01420"/>
    </source>
</evidence>
<dbReference type="AlphaFoldDB" id="A0AAP3GX10"/>
<feature type="domain" description="Type I restriction modification DNA specificity" evidence="4">
    <location>
        <begin position="2"/>
        <end position="165"/>
    </location>
</feature>
<keyword evidence="5" id="KW-0255">Endonuclease</keyword>
<comment type="similarity">
    <text evidence="1">Belongs to the type-I restriction system S methylase family.</text>
</comment>
<reference evidence="5" key="1">
    <citation type="submission" date="2022-01" db="EMBL/GenBank/DDBJ databases">
        <title>VMRC isolate genome collection.</title>
        <authorList>
            <person name="France M."/>
            <person name="Rutt L."/>
            <person name="Humphrys M."/>
            <person name="Ravel J."/>
        </authorList>
    </citation>
    <scope>NUCLEOTIDE SEQUENCE</scope>
    <source>
        <strain evidence="5">C0127B5</strain>
    </source>
</reference>
<gene>
    <name evidence="5" type="ORF">L2422_05895</name>
</gene>
<accession>A0AAP3GX10</accession>
<name>A0AAP3GX10_9LACO</name>
<dbReference type="GO" id="GO:0004519">
    <property type="term" value="F:endonuclease activity"/>
    <property type="evidence" value="ECO:0007669"/>
    <property type="project" value="UniProtKB-KW"/>
</dbReference>
<dbReference type="EMBL" id="JAKHLF010000009">
    <property type="protein sequence ID" value="MCZ3845024.1"/>
    <property type="molecule type" value="Genomic_DNA"/>
</dbReference>
<dbReference type="RefSeq" id="WP_006586355.1">
    <property type="nucleotide sequence ID" value="NZ_CABMGH010000040.1"/>
</dbReference>
<dbReference type="GeneID" id="97459052"/>
<sequence>MPSDWNYVSLKDYAEVTPGYSYKGKELSPSHLAMATIKNFDRNGGFNARGFKEINPQKEIKVQKYANLYDVLVAHTDLTQNAEIIGNAEPILTCGNYDKIIFSMDLVKVTAKENKISKFLLALIMQGDIMKRHCLTYVNGTTVLHLNKKALKDFEFPFPENPQVISNIANFAEENYKKINSNLRENDLLIKIKSELLNKYF</sequence>
<dbReference type="Gene3D" id="3.90.220.20">
    <property type="entry name" value="DNA methylase specificity domains"/>
    <property type="match status" value="1"/>
</dbReference>
<dbReference type="Proteomes" id="UP001213015">
    <property type="component" value="Unassembled WGS sequence"/>
</dbReference>
<dbReference type="Pfam" id="PF01420">
    <property type="entry name" value="Methylase_S"/>
    <property type="match status" value="1"/>
</dbReference>
<proteinExistence type="inferred from homology"/>
<dbReference type="PANTHER" id="PTHR30408:SF12">
    <property type="entry name" value="TYPE I RESTRICTION ENZYME MJAVIII SPECIFICITY SUBUNIT"/>
    <property type="match status" value="1"/>
</dbReference>
<evidence type="ECO:0000256" key="2">
    <source>
        <dbReference type="ARBA" id="ARBA00022747"/>
    </source>
</evidence>
<evidence type="ECO:0000256" key="3">
    <source>
        <dbReference type="ARBA" id="ARBA00023125"/>
    </source>
</evidence>